<dbReference type="PANTHER" id="PTHR33498">
    <property type="entry name" value="TRANSPOSASE FOR INSERTION SEQUENCE ELEMENT IS1557"/>
    <property type="match status" value="1"/>
</dbReference>
<organism evidence="2 3">
    <name type="scientific">Phyllobacterium salinisoli</name>
    <dbReference type="NCBI Taxonomy" id="1899321"/>
    <lineage>
        <taxon>Bacteria</taxon>
        <taxon>Pseudomonadati</taxon>
        <taxon>Pseudomonadota</taxon>
        <taxon>Alphaproteobacteria</taxon>
        <taxon>Hyphomicrobiales</taxon>
        <taxon>Phyllobacteriaceae</taxon>
        <taxon>Phyllobacterium</taxon>
    </lineage>
</organism>
<dbReference type="Pfam" id="PF14690">
    <property type="entry name" value="Zn_ribbon_ISL3"/>
    <property type="match status" value="1"/>
</dbReference>
<accession>A0A368JWM9</accession>
<dbReference type="EMBL" id="QOZG01000025">
    <property type="protein sequence ID" value="RCS21568.1"/>
    <property type="molecule type" value="Genomic_DNA"/>
</dbReference>
<evidence type="ECO:0000313" key="2">
    <source>
        <dbReference type="EMBL" id="RCS21568.1"/>
    </source>
</evidence>
<dbReference type="InterPro" id="IPR029261">
    <property type="entry name" value="Transposase_Znf"/>
</dbReference>
<dbReference type="PANTHER" id="PTHR33498:SF1">
    <property type="entry name" value="TRANSPOSASE FOR INSERTION SEQUENCE ELEMENT IS1557"/>
    <property type="match status" value="1"/>
</dbReference>
<proteinExistence type="predicted"/>
<dbReference type="RefSeq" id="WP_147272252.1">
    <property type="nucleotide sequence ID" value="NZ_QOZG01000025.1"/>
</dbReference>
<comment type="caution">
    <text evidence="2">The sequence shown here is derived from an EMBL/GenBank/DDBJ whole genome shotgun (WGS) entry which is preliminary data.</text>
</comment>
<gene>
    <name evidence="2" type="ORF">DUT91_23210</name>
</gene>
<dbReference type="AlphaFoldDB" id="A0A368JWM9"/>
<dbReference type="Proteomes" id="UP000253420">
    <property type="component" value="Unassembled WGS sequence"/>
</dbReference>
<protein>
    <submittedName>
        <fullName evidence="2">Transposase family protein</fullName>
    </submittedName>
</protein>
<reference evidence="2 3" key="1">
    <citation type="submission" date="2018-07" db="EMBL/GenBank/DDBJ databases">
        <title>The draft genome of Phyllobacterium salinisoli.</title>
        <authorList>
            <person name="Liu L."/>
            <person name="Li L."/>
            <person name="Zhang X."/>
            <person name="Liang L."/>
        </authorList>
    </citation>
    <scope>NUCLEOTIDE SEQUENCE [LARGE SCALE GENOMIC DNA]</scope>
    <source>
        <strain evidence="2 3">LLAN61</strain>
    </source>
</reference>
<keyword evidence="3" id="KW-1185">Reference proteome</keyword>
<feature type="non-terminal residue" evidence="2">
    <location>
        <position position="120"/>
    </location>
</feature>
<evidence type="ECO:0000313" key="3">
    <source>
        <dbReference type="Proteomes" id="UP000253420"/>
    </source>
</evidence>
<dbReference type="InterPro" id="IPR047951">
    <property type="entry name" value="Transpos_ISL3"/>
</dbReference>
<sequence>MRAKFRLSDLIPAELSVEAVHHCADVISVAAYGRSQDCKCPHCGTASRRVHSRYARTIADLPCAGRRIELHLTVRRFVCSAAHCRRKIFAERFGDGVVRPMARRTARLDCLVRYLALALG</sequence>
<name>A0A368JWM9_9HYPH</name>
<evidence type="ECO:0000259" key="1">
    <source>
        <dbReference type="Pfam" id="PF14690"/>
    </source>
</evidence>
<feature type="domain" description="Transposase IS204/IS1001/IS1096/IS1165 zinc-finger" evidence="1">
    <location>
        <begin position="38"/>
        <end position="81"/>
    </location>
</feature>